<organism evidence="2 3">
    <name type="scientific">Gordonia phage BetterKatz</name>
    <dbReference type="NCBI Taxonomy" id="1821551"/>
    <lineage>
        <taxon>Viruses</taxon>
        <taxon>Duplodnaviria</taxon>
        <taxon>Heunggongvirae</taxon>
        <taxon>Uroviricota</taxon>
        <taxon>Caudoviricetes</taxon>
        <taxon>Betterkatzvirus</taxon>
        <taxon>Betterkatzvirus betterkatz</taxon>
    </lineage>
</organism>
<gene>
    <name evidence="2" type="primary">42</name>
    <name evidence="2" type="ORF">SEA_BETTERKATZ_42</name>
</gene>
<evidence type="ECO:0000313" key="2">
    <source>
        <dbReference type="EMBL" id="AMS03677.1"/>
    </source>
</evidence>
<keyword evidence="2" id="KW-0238">DNA-binding</keyword>
<dbReference type="Pfam" id="PF12728">
    <property type="entry name" value="HTH_17"/>
    <property type="match status" value="1"/>
</dbReference>
<dbReference type="RefSeq" id="YP_009302799.1">
    <property type="nucleotide sequence ID" value="NC_031247.1"/>
</dbReference>
<sequence length="71" mass="7423">MPDQGNSLTPTELASLGVSTDLRTAGRAFGIGKSMAYQLAKAGTFPCTVKRIGSRWVVPTADLRRALGVAS</sequence>
<dbReference type="InterPro" id="IPR041657">
    <property type="entry name" value="HTH_17"/>
</dbReference>
<reference evidence="3" key="1">
    <citation type="submission" date="2016-03" db="EMBL/GenBank/DDBJ databases">
        <authorList>
            <person name="Berryman E.N."/>
            <person name="Forrest K.M."/>
            <person name="McHale L."/>
            <person name="Wertz A.T."/>
            <person name="Zhuang Z."/>
            <person name="Kasturiarachi N.S."/>
            <person name="Pressimone C.A."/>
            <person name="Schiebel J.G."/>
            <person name="Furbee E.C."/>
            <person name="Grubb S.R."/>
            <person name="Warner M.H."/>
            <person name="Montgomery M.T."/>
            <person name="Garlena R.A."/>
            <person name="Russell D.A."/>
            <person name="Pope W.H."/>
            <person name="Jacobs-Sera D."/>
            <person name="Hendrix R.W."/>
            <person name="Hatfull G.F."/>
        </authorList>
    </citation>
    <scope>NUCLEOTIDE SEQUENCE [LARGE SCALE GENOMIC DNA]</scope>
</reference>
<proteinExistence type="predicted"/>
<name>A0A142KC44_9CAUD</name>
<dbReference type="Proteomes" id="UP000203938">
    <property type="component" value="Segment"/>
</dbReference>
<dbReference type="KEGG" id="vg:29125607"/>
<dbReference type="GeneID" id="29125607"/>
<feature type="domain" description="Helix-turn-helix" evidence="1">
    <location>
        <begin position="28"/>
        <end position="65"/>
    </location>
</feature>
<dbReference type="GO" id="GO:0003677">
    <property type="term" value="F:DNA binding"/>
    <property type="evidence" value="ECO:0007669"/>
    <property type="project" value="UniProtKB-KW"/>
</dbReference>
<protein>
    <submittedName>
        <fullName evidence="2">HTH DNA-binding protein</fullName>
    </submittedName>
</protein>
<accession>A0A142KC44</accession>
<keyword evidence="3" id="KW-1185">Reference proteome</keyword>
<evidence type="ECO:0000313" key="3">
    <source>
        <dbReference type="Proteomes" id="UP000203938"/>
    </source>
</evidence>
<dbReference type="OrthoDB" id="29069at10239"/>
<dbReference type="EMBL" id="KU963261">
    <property type="protein sequence ID" value="AMS03677.1"/>
    <property type="molecule type" value="Genomic_DNA"/>
</dbReference>
<evidence type="ECO:0000259" key="1">
    <source>
        <dbReference type="Pfam" id="PF12728"/>
    </source>
</evidence>